<evidence type="ECO:0000256" key="1">
    <source>
        <dbReference type="SAM" id="MobiDB-lite"/>
    </source>
</evidence>
<feature type="region of interest" description="Disordered" evidence="1">
    <location>
        <begin position="1"/>
        <end position="148"/>
    </location>
</feature>
<reference evidence="2" key="2">
    <citation type="journal article" date="2015" name="Data Brief">
        <title>Shoot transcriptome of the giant reed, Arundo donax.</title>
        <authorList>
            <person name="Barrero R.A."/>
            <person name="Guerrero F.D."/>
            <person name="Moolhuijzen P."/>
            <person name="Goolsby J.A."/>
            <person name="Tidwell J."/>
            <person name="Bellgard S.E."/>
            <person name="Bellgard M.I."/>
        </authorList>
    </citation>
    <scope>NUCLEOTIDE SEQUENCE</scope>
    <source>
        <tissue evidence="2">Shoot tissue taken approximately 20 cm above the soil surface</tissue>
    </source>
</reference>
<feature type="compositionally biased region" description="Basic and acidic residues" evidence="1">
    <location>
        <begin position="179"/>
        <end position="191"/>
    </location>
</feature>
<proteinExistence type="predicted"/>
<feature type="compositionally biased region" description="Low complexity" evidence="1">
    <location>
        <begin position="101"/>
        <end position="130"/>
    </location>
</feature>
<evidence type="ECO:0000313" key="2">
    <source>
        <dbReference type="EMBL" id="JAE20524.1"/>
    </source>
</evidence>
<reference evidence="2" key="1">
    <citation type="submission" date="2014-09" db="EMBL/GenBank/DDBJ databases">
        <authorList>
            <person name="Magalhaes I.L.F."/>
            <person name="Oliveira U."/>
            <person name="Santos F.R."/>
            <person name="Vidigal T.H.D.A."/>
            <person name="Brescovit A.D."/>
            <person name="Santos A.J."/>
        </authorList>
    </citation>
    <scope>NUCLEOTIDE SEQUENCE</scope>
    <source>
        <tissue evidence="2">Shoot tissue taken approximately 20 cm above the soil surface</tissue>
    </source>
</reference>
<name>A0A0A9GAN1_ARUDO</name>
<feature type="compositionally biased region" description="Basic residues" evidence="1">
    <location>
        <begin position="87"/>
        <end position="96"/>
    </location>
</feature>
<accession>A0A0A9GAN1</accession>
<feature type="region of interest" description="Disordered" evidence="1">
    <location>
        <begin position="160"/>
        <end position="195"/>
    </location>
</feature>
<dbReference type="EMBL" id="GBRH01177372">
    <property type="protein sequence ID" value="JAE20524.1"/>
    <property type="molecule type" value="Transcribed_RNA"/>
</dbReference>
<organism evidence="2">
    <name type="scientific">Arundo donax</name>
    <name type="common">Giant reed</name>
    <name type="synonym">Donax arundinaceus</name>
    <dbReference type="NCBI Taxonomy" id="35708"/>
    <lineage>
        <taxon>Eukaryota</taxon>
        <taxon>Viridiplantae</taxon>
        <taxon>Streptophyta</taxon>
        <taxon>Embryophyta</taxon>
        <taxon>Tracheophyta</taxon>
        <taxon>Spermatophyta</taxon>
        <taxon>Magnoliopsida</taxon>
        <taxon>Liliopsida</taxon>
        <taxon>Poales</taxon>
        <taxon>Poaceae</taxon>
        <taxon>PACMAD clade</taxon>
        <taxon>Arundinoideae</taxon>
        <taxon>Arundineae</taxon>
        <taxon>Arundo</taxon>
    </lineage>
</organism>
<protein>
    <submittedName>
        <fullName evidence="2">Uncharacterized protein</fullName>
    </submittedName>
</protein>
<dbReference type="AlphaFoldDB" id="A0A0A9GAN1"/>
<sequence length="345" mass="35887">MARAPPPPRRAPGGPTPPPSHCRPRAQGRPHPDSHGPHQRGRTLGRPLPVQPRGLPPGRARRGVPPREDRRGGGHHLQPPAAQSPRLGRRLRRGRHGWQGQGQAQPGVRAVPVDVPRGRVPGRAVGSVAEGDGGDGAGSEPQRGGADGAVRRGAQLLRGAVRLPGGGGSARVGGARARGAVDARGGDQEHRGVRRRGAVGAARAAGAVGAADGGGRLRARAPELLRAAAGAAGGAGPRLRRLQGARGEGLLLPVLAGPRALLRLRLARPPLQLTDRPAHPCRRAASAAASCSLPVFVRRRRRFAHSASGVRHLHLASCPVTLGSYLFFCLDHQSLEVVLLFVPCF</sequence>
<feature type="compositionally biased region" description="Pro residues" evidence="1">
    <location>
        <begin position="1"/>
        <end position="21"/>
    </location>
</feature>